<dbReference type="PANTHER" id="PTHR11933:SF5">
    <property type="entry name" value="MITOCHONDRIAL TRNA-SPECIFIC 2-THIOURIDYLASE 1"/>
    <property type="match status" value="1"/>
</dbReference>
<keyword evidence="1 9" id="KW-0820">tRNA-binding</keyword>
<dbReference type="EC" id="2.8.1.13" evidence="9"/>
<dbReference type="HOGENOM" id="CLU_035188_0_0_0"/>
<feature type="site" description="Interaction with tRNA" evidence="9">
    <location>
        <position position="334"/>
    </location>
</feature>
<feature type="active site" description="Nucleophile" evidence="9">
    <location>
        <position position="101"/>
    </location>
</feature>
<dbReference type="GO" id="GO:0000049">
    <property type="term" value="F:tRNA binding"/>
    <property type="evidence" value="ECO:0007669"/>
    <property type="project" value="UniProtKB-KW"/>
</dbReference>
<dbReference type="Gene3D" id="2.30.30.280">
    <property type="entry name" value="Adenine nucleotide alpha hydrolases-like domains"/>
    <property type="match status" value="1"/>
</dbReference>
<keyword evidence="5 9" id="KW-0067">ATP-binding</keyword>
<dbReference type="Gene3D" id="3.40.50.620">
    <property type="entry name" value="HUPs"/>
    <property type="match status" value="1"/>
</dbReference>
<dbReference type="RefSeq" id="WP_012674937.1">
    <property type="nucleotide sequence ID" value="NC_012438.1"/>
</dbReference>
<dbReference type="GO" id="GO:0103016">
    <property type="term" value="F:tRNA-uridine 2-sulfurtransferase activity"/>
    <property type="evidence" value="ECO:0007669"/>
    <property type="project" value="UniProtKB-EC"/>
</dbReference>
<dbReference type="InterPro" id="IPR023382">
    <property type="entry name" value="MnmA-like_central_sf"/>
</dbReference>
<feature type="active site" description="Cysteine persulfide intermediate" evidence="9">
    <location>
        <position position="198"/>
    </location>
</feature>
<dbReference type="GO" id="GO:0008168">
    <property type="term" value="F:methyltransferase activity"/>
    <property type="evidence" value="ECO:0007669"/>
    <property type="project" value="UniProtKB-KW"/>
</dbReference>
<name>C1DTQ8_SULAA</name>
<dbReference type="Pfam" id="PF20258">
    <property type="entry name" value="tRNA_Me_trans_C"/>
    <property type="match status" value="1"/>
</dbReference>
<keyword evidence="6 9" id="KW-0694">RNA-binding</keyword>
<evidence type="ECO:0000259" key="10">
    <source>
        <dbReference type="Pfam" id="PF20258"/>
    </source>
</evidence>
<dbReference type="NCBIfam" id="TIGR00420">
    <property type="entry name" value="trmU"/>
    <property type="match status" value="1"/>
</dbReference>
<feature type="binding site" evidence="9">
    <location>
        <begin position="7"/>
        <end position="14"/>
    </location>
    <ligand>
        <name>ATP</name>
        <dbReference type="ChEBI" id="CHEBI:30616"/>
    </ligand>
</feature>
<evidence type="ECO:0000256" key="7">
    <source>
        <dbReference type="ARBA" id="ARBA00023157"/>
    </source>
</evidence>
<dbReference type="Proteomes" id="UP000001369">
    <property type="component" value="Chromosome"/>
</dbReference>
<dbReference type="GO" id="GO:0005524">
    <property type="term" value="F:ATP binding"/>
    <property type="evidence" value="ECO:0007669"/>
    <property type="project" value="UniProtKB-KW"/>
</dbReference>
<dbReference type="InterPro" id="IPR046885">
    <property type="entry name" value="MnmA-like_C"/>
</dbReference>
<comment type="similarity">
    <text evidence="9">Belongs to the MnmA/TRMU family.</text>
</comment>
<organism evidence="12 13">
    <name type="scientific">Sulfurihydrogenibium azorense (strain DSM 15241 / OCM 825 / Az-Fu1)</name>
    <dbReference type="NCBI Taxonomy" id="204536"/>
    <lineage>
        <taxon>Bacteria</taxon>
        <taxon>Pseudomonadati</taxon>
        <taxon>Aquificota</taxon>
        <taxon>Aquificia</taxon>
        <taxon>Aquificales</taxon>
        <taxon>Hydrogenothermaceae</taxon>
        <taxon>Sulfurihydrogenibium</taxon>
    </lineage>
</organism>
<evidence type="ECO:0000256" key="4">
    <source>
        <dbReference type="ARBA" id="ARBA00022741"/>
    </source>
</evidence>
<feature type="binding site" evidence="9">
    <location>
        <position position="33"/>
    </location>
    <ligand>
        <name>ATP</name>
        <dbReference type="ChEBI" id="CHEBI:30616"/>
    </ligand>
</feature>
<feature type="site" description="Interaction with tRNA" evidence="9">
    <location>
        <position position="127"/>
    </location>
</feature>
<feature type="disulfide bond" description="Alternate" evidence="9">
    <location>
        <begin position="101"/>
        <end position="198"/>
    </location>
</feature>
<keyword evidence="4 9" id="KW-0547">Nucleotide-binding</keyword>
<dbReference type="GO" id="GO:0032259">
    <property type="term" value="P:methylation"/>
    <property type="evidence" value="ECO:0007669"/>
    <property type="project" value="UniProtKB-KW"/>
</dbReference>
<feature type="region of interest" description="Interaction with tRNA" evidence="9">
    <location>
        <begin position="148"/>
        <end position="150"/>
    </location>
</feature>
<dbReference type="NCBIfam" id="NF001138">
    <property type="entry name" value="PRK00143.1"/>
    <property type="match status" value="1"/>
</dbReference>
<dbReference type="PANTHER" id="PTHR11933">
    <property type="entry name" value="TRNA 5-METHYLAMINOMETHYL-2-THIOURIDYLATE -METHYLTRANSFERASE"/>
    <property type="match status" value="1"/>
</dbReference>
<evidence type="ECO:0000256" key="5">
    <source>
        <dbReference type="ARBA" id="ARBA00022840"/>
    </source>
</evidence>
<feature type="domain" description="tRNA-specific 2-thiouridylase MnmA-like central" evidence="11">
    <location>
        <begin position="216"/>
        <end position="270"/>
    </location>
</feature>
<evidence type="ECO:0000256" key="1">
    <source>
        <dbReference type="ARBA" id="ARBA00022555"/>
    </source>
</evidence>
<dbReference type="InterPro" id="IPR014729">
    <property type="entry name" value="Rossmann-like_a/b/a_fold"/>
</dbReference>
<keyword evidence="9" id="KW-0963">Cytoplasm</keyword>
<comment type="subcellular location">
    <subcellularLocation>
        <location evidence="9">Cytoplasm</location>
    </subcellularLocation>
</comment>
<proteinExistence type="inferred from homology"/>
<gene>
    <name evidence="12" type="primary">trmU</name>
    <name evidence="9" type="synonym">mnmA</name>
    <name evidence="12" type="ordered locus">SULAZ_0503</name>
</gene>
<keyword evidence="7 9" id="KW-1015">Disulfide bond</keyword>
<evidence type="ECO:0000256" key="9">
    <source>
        <dbReference type="HAMAP-Rule" id="MF_00144"/>
    </source>
</evidence>
<keyword evidence="12" id="KW-0489">Methyltransferase</keyword>
<dbReference type="Pfam" id="PF20259">
    <property type="entry name" value="tRNA_Me_trans_M"/>
    <property type="match status" value="1"/>
</dbReference>
<dbReference type="STRING" id="204536.SULAZ_0503"/>
<evidence type="ECO:0000313" key="12">
    <source>
        <dbReference type="EMBL" id="ACN99625.1"/>
    </source>
</evidence>
<dbReference type="EMBL" id="CP001229">
    <property type="protein sequence ID" value="ACN99625.1"/>
    <property type="molecule type" value="Genomic_DNA"/>
</dbReference>
<dbReference type="InterPro" id="IPR004506">
    <property type="entry name" value="MnmA-like"/>
</dbReference>
<dbReference type="GO" id="GO:0002143">
    <property type="term" value="P:tRNA wobble position uridine thiolation"/>
    <property type="evidence" value="ECO:0007669"/>
    <property type="project" value="TreeGrafter"/>
</dbReference>
<keyword evidence="3 9" id="KW-0819">tRNA processing</keyword>
<dbReference type="InterPro" id="IPR046884">
    <property type="entry name" value="MnmA-like_central"/>
</dbReference>
<reference evidence="12 13" key="1">
    <citation type="journal article" date="2009" name="J. Bacteriol.">
        <title>Complete and draft genome sequences of six members of the Aquificales.</title>
        <authorList>
            <person name="Reysenbach A.L."/>
            <person name="Hamamura N."/>
            <person name="Podar M."/>
            <person name="Griffiths E."/>
            <person name="Ferreira S."/>
            <person name="Hochstein R."/>
            <person name="Heidelberg J."/>
            <person name="Johnson J."/>
            <person name="Mead D."/>
            <person name="Pohorille A."/>
            <person name="Sarmiento M."/>
            <person name="Schweighofer K."/>
            <person name="Seshadri R."/>
            <person name="Voytek M.A."/>
        </authorList>
    </citation>
    <scope>NUCLEOTIDE SEQUENCE [LARGE SCALE GENOMIC DNA]</scope>
    <source>
        <strain evidence="13">Az-Fu1 / DSM 15241 / OCM 825</strain>
    </source>
</reference>
<dbReference type="SUPFAM" id="SSF52402">
    <property type="entry name" value="Adenine nucleotide alpha hydrolases-like"/>
    <property type="match status" value="1"/>
</dbReference>
<evidence type="ECO:0000256" key="6">
    <source>
        <dbReference type="ARBA" id="ARBA00022884"/>
    </source>
</evidence>
<feature type="region of interest" description="Interaction with tRNA" evidence="9">
    <location>
        <begin position="301"/>
        <end position="302"/>
    </location>
</feature>
<sequence length="351" mass="39692">MKKVVVGLSGGVDSSTAAFILKQQGYQVIGITLKLSEVDQCSLDKQVCCSTKDILDAKKVASFLGIPHYVIDWQDIFKEKVIDYFIREYQSGYTPNPCSICNREVKTGLLAKYAKKVLKADFFATGHYIKTDFLDGEKVIKRGVDTSKDQSYFMALVEKEVIDMLIFPLGDFTKEEVRKIAYENKIPVSQKSESFEICFTAGKTPEEYFKSLGIPLKIGDIVHVSGKVLGKHKGLEAYTIGQRKGLGIRWKEPLYVIDKDPIKNTIIVGEKEHLLTDTVVAKNFNFLVPIEKWKNIQVQGRYRQKPIEVRDFHYDGELLKITFKEKQQKMAPGQILAVYQDDTLLGGGVII</sequence>
<feature type="binding site" evidence="9">
    <location>
        <position position="126"/>
    </location>
    <ligand>
        <name>ATP</name>
        <dbReference type="ChEBI" id="CHEBI:30616"/>
    </ligand>
</feature>
<dbReference type="HAMAP" id="MF_00144">
    <property type="entry name" value="tRNA_thiouridyl_MnmA"/>
    <property type="match status" value="1"/>
</dbReference>
<dbReference type="KEGG" id="saf:SULAZ_0503"/>
<keyword evidence="2 9" id="KW-0808">Transferase</keyword>
<accession>C1DTQ8</accession>
<dbReference type="AlphaFoldDB" id="C1DTQ8"/>
<dbReference type="FunFam" id="2.30.30.280:FF:000001">
    <property type="entry name" value="tRNA-specific 2-thiouridylase MnmA"/>
    <property type="match status" value="1"/>
</dbReference>
<evidence type="ECO:0000256" key="8">
    <source>
        <dbReference type="ARBA" id="ARBA00051542"/>
    </source>
</evidence>
<dbReference type="CDD" id="cd01998">
    <property type="entry name" value="MnmA_TRMU-like"/>
    <property type="match status" value="1"/>
</dbReference>
<evidence type="ECO:0000259" key="11">
    <source>
        <dbReference type="Pfam" id="PF20259"/>
    </source>
</evidence>
<dbReference type="GO" id="GO:0005737">
    <property type="term" value="C:cytoplasm"/>
    <property type="evidence" value="ECO:0007669"/>
    <property type="project" value="UniProtKB-SubCell"/>
</dbReference>
<dbReference type="Pfam" id="PF03054">
    <property type="entry name" value="tRNA_Me_trans"/>
    <property type="match status" value="1"/>
</dbReference>
<evidence type="ECO:0000256" key="3">
    <source>
        <dbReference type="ARBA" id="ARBA00022694"/>
    </source>
</evidence>
<dbReference type="Gene3D" id="2.40.30.10">
    <property type="entry name" value="Translation factors"/>
    <property type="match status" value="1"/>
</dbReference>
<dbReference type="eggNOG" id="COG0482">
    <property type="taxonomic scope" value="Bacteria"/>
</dbReference>
<dbReference type="OrthoDB" id="9800696at2"/>
<comment type="function">
    <text evidence="9">Catalyzes the 2-thiolation of uridine at the wobble position (U34) of tRNA, leading to the formation of s(2)U34.</text>
</comment>
<protein>
    <recommendedName>
        <fullName evidence="9">tRNA-specific 2-thiouridylase MnmA</fullName>
        <ecNumber evidence="9">2.8.1.13</ecNumber>
    </recommendedName>
</protein>
<feature type="domain" description="tRNA-specific 2-thiouridylase MnmA-like C-terminal" evidence="10">
    <location>
        <begin position="277"/>
        <end position="350"/>
    </location>
</feature>
<comment type="catalytic activity">
    <reaction evidence="8 9">
        <text>S-sulfanyl-L-cysteinyl-[protein] + uridine(34) in tRNA + AH2 + ATP = 2-thiouridine(34) in tRNA + L-cysteinyl-[protein] + A + AMP + diphosphate + H(+)</text>
        <dbReference type="Rhea" id="RHEA:47032"/>
        <dbReference type="Rhea" id="RHEA-COMP:10131"/>
        <dbReference type="Rhea" id="RHEA-COMP:11726"/>
        <dbReference type="Rhea" id="RHEA-COMP:11727"/>
        <dbReference type="Rhea" id="RHEA-COMP:11728"/>
        <dbReference type="ChEBI" id="CHEBI:13193"/>
        <dbReference type="ChEBI" id="CHEBI:15378"/>
        <dbReference type="ChEBI" id="CHEBI:17499"/>
        <dbReference type="ChEBI" id="CHEBI:29950"/>
        <dbReference type="ChEBI" id="CHEBI:30616"/>
        <dbReference type="ChEBI" id="CHEBI:33019"/>
        <dbReference type="ChEBI" id="CHEBI:61963"/>
        <dbReference type="ChEBI" id="CHEBI:65315"/>
        <dbReference type="ChEBI" id="CHEBI:87170"/>
        <dbReference type="ChEBI" id="CHEBI:456215"/>
        <dbReference type="EC" id="2.8.1.13"/>
    </reaction>
</comment>
<comment type="caution">
    <text evidence="9">Lacks conserved residue(s) required for the propagation of feature annotation.</text>
</comment>
<evidence type="ECO:0000313" key="13">
    <source>
        <dbReference type="Proteomes" id="UP000001369"/>
    </source>
</evidence>
<keyword evidence="13" id="KW-1185">Reference proteome</keyword>
<evidence type="ECO:0000256" key="2">
    <source>
        <dbReference type="ARBA" id="ARBA00022679"/>
    </source>
</evidence>